<sequence>MSELNVFDRSKMIWPYVGKVRQQIDPFDPEQKPVPLRNATDKKLLPEKKGFVQGFVSGNWEYYPASQEYWLSDGSKHKTEDGEELPEGALLKEPPSQNQLLTNVWR</sequence>
<dbReference type="EMBL" id="JAPEUL010000007">
    <property type="protein sequence ID" value="MCW4629660.1"/>
    <property type="molecule type" value="Genomic_DNA"/>
</dbReference>
<accession>A0ABT3KGL6</accession>
<name>A0ABT3KGL6_9GAMM</name>
<protein>
    <submittedName>
        <fullName evidence="2">Uncharacterized protein</fullName>
    </submittedName>
</protein>
<evidence type="ECO:0000313" key="3">
    <source>
        <dbReference type="Proteomes" id="UP001431181"/>
    </source>
</evidence>
<evidence type="ECO:0000256" key="1">
    <source>
        <dbReference type="SAM" id="MobiDB-lite"/>
    </source>
</evidence>
<gene>
    <name evidence="2" type="ORF">ONZ52_12105</name>
</gene>
<proteinExistence type="predicted"/>
<reference evidence="2" key="1">
    <citation type="submission" date="2022-11" db="EMBL/GenBank/DDBJ databases">
        <title>Marinomonas sp. nov., isolated from marine algae.</title>
        <authorList>
            <person name="Choi D.G."/>
            <person name="Kim J.M."/>
            <person name="Lee J.K."/>
            <person name="Baek J.H."/>
            <person name="Jeon C.O."/>
        </authorList>
    </citation>
    <scope>NUCLEOTIDE SEQUENCE</scope>
    <source>
        <strain evidence="2">KJ51-3</strain>
    </source>
</reference>
<evidence type="ECO:0000313" key="2">
    <source>
        <dbReference type="EMBL" id="MCW4629660.1"/>
    </source>
</evidence>
<dbReference type="RefSeq" id="WP_265218880.1">
    <property type="nucleotide sequence ID" value="NZ_JAPEUL010000007.1"/>
</dbReference>
<dbReference type="Proteomes" id="UP001431181">
    <property type="component" value="Unassembled WGS sequence"/>
</dbReference>
<organism evidence="2 3">
    <name type="scientific">Marinomonas rhodophyticola</name>
    <dbReference type="NCBI Taxonomy" id="2992803"/>
    <lineage>
        <taxon>Bacteria</taxon>
        <taxon>Pseudomonadati</taxon>
        <taxon>Pseudomonadota</taxon>
        <taxon>Gammaproteobacteria</taxon>
        <taxon>Oceanospirillales</taxon>
        <taxon>Oceanospirillaceae</taxon>
        <taxon>Marinomonas</taxon>
    </lineage>
</organism>
<keyword evidence="3" id="KW-1185">Reference proteome</keyword>
<feature type="compositionally biased region" description="Polar residues" evidence="1">
    <location>
        <begin position="95"/>
        <end position="106"/>
    </location>
</feature>
<feature type="region of interest" description="Disordered" evidence="1">
    <location>
        <begin position="74"/>
        <end position="106"/>
    </location>
</feature>
<comment type="caution">
    <text evidence="2">The sequence shown here is derived from an EMBL/GenBank/DDBJ whole genome shotgun (WGS) entry which is preliminary data.</text>
</comment>